<dbReference type="AlphaFoldDB" id="S5LVZ7"/>
<dbReference type="RefSeq" id="WP_020836222.1">
    <property type="nucleotide sequence ID" value="NC_021833.1"/>
</dbReference>
<name>S5LVZ7_9MOLU</name>
<sequence length="247" mass="29121">MKNYYEEIMDKINESINNNNFDEAFKIVLEELNAPYIPNDFEKQLEKIQSQLAEKLNFNEKNSANWNIDKVLEIMSKKLDQDVHLVAFDALRGLNARLIINEIKQYLKDDEIKPEYKTFLFMVLIEQAIDEEIIIKKINKEILLNPSKYNLNEAQEILKEIELKIEKAIYDSNPSLFTICQNIANTYFYYTFPIFEFEKYTLNDLSVAIILKAQDSLGLELNIEQELKIDFNKENTMILLNELNNIV</sequence>
<dbReference type="InterPro" id="IPR024503">
    <property type="entry name" value="DUF3196"/>
</dbReference>
<dbReference type="Proteomes" id="UP000014983">
    <property type="component" value="Chromosome"/>
</dbReference>
<dbReference type="PATRIC" id="fig|1276221.3.peg.282"/>
<proteinExistence type="predicted"/>
<evidence type="ECO:0000313" key="2">
    <source>
        <dbReference type="Proteomes" id="UP000014983"/>
    </source>
</evidence>
<protein>
    <recommendedName>
        <fullName evidence="3">DUF3196 domain-containing protein</fullName>
    </recommendedName>
</protein>
<dbReference type="InParanoid" id="S5LVZ7"/>
<organism evidence="1 2">
    <name type="scientific">Spiroplasma diminutum CUAS-1</name>
    <dbReference type="NCBI Taxonomy" id="1276221"/>
    <lineage>
        <taxon>Bacteria</taxon>
        <taxon>Bacillati</taxon>
        <taxon>Mycoplasmatota</taxon>
        <taxon>Mollicutes</taxon>
        <taxon>Entomoplasmatales</taxon>
        <taxon>Spiroplasmataceae</taxon>
        <taxon>Spiroplasma</taxon>
    </lineage>
</organism>
<dbReference type="Pfam" id="PF11428">
    <property type="entry name" value="DUF3196"/>
    <property type="match status" value="1"/>
</dbReference>
<gene>
    <name evidence="1" type="ORF">SDIMI_v3c02850</name>
</gene>
<accession>S5LVZ7</accession>
<dbReference type="KEGG" id="sdi:SDIMI_v3c02850"/>
<dbReference type="EMBL" id="CP005076">
    <property type="protein sequence ID" value="AGR41989.1"/>
    <property type="molecule type" value="Genomic_DNA"/>
</dbReference>
<evidence type="ECO:0008006" key="3">
    <source>
        <dbReference type="Google" id="ProtNLM"/>
    </source>
</evidence>
<reference evidence="1 2" key="1">
    <citation type="journal article" date="2013" name="Genome Biol. Evol.">
        <title>Comparison of metabolic capacities and inference of gene content evolution in mosquito-associated Spiroplasma diminutum and S. taiwanense.</title>
        <authorList>
            <person name="Lo W.S."/>
            <person name="Ku C."/>
            <person name="Chen L.L."/>
            <person name="Chang T.H."/>
            <person name="Kuo C.H."/>
        </authorList>
    </citation>
    <scope>NUCLEOTIDE SEQUENCE [LARGE SCALE GENOMIC DNA]</scope>
    <source>
        <strain evidence="1 2">CUAS-1</strain>
    </source>
</reference>
<keyword evidence="2" id="KW-1185">Reference proteome</keyword>
<evidence type="ECO:0000313" key="1">
    <source>
        <dbReference type="EMBL" id="AGR41989.1"/>
    </source>
</evidence>
<dbReference type="HOGENOM" id="CLU_096809_0_0_14"/>
<dbReference type="eggNOG" id="ENOG502ZC0Z">
    <property type="taxonomic scope" value="Bacteria"/>
</dbReference>
<dbReference type="STRING" id="1276221.SDIMI_v3c02850"/>
<dbReference type="OrthoDB" id="400159at2"/>
<dbReference type="SUPFAM" id="SSF116965">
    <property type="entry name" value="Hypothetical protein MPN330"/>
    <property type="match status" value="1"/>
</dbReference>